<accession>A0A4T0MCH1</accession>
<sequence>MIGRLRRGVNSGSIFQQFTGINLRRTKNLPRTVRWLYDELEMETNQLNRNNKIWSKYLQCVESNQAAFLPQSIHQFVLQRCTNKPPKKFDRSVIERYLHNQDRLRFTIDQMRINNFKPTLDDYKFILDRFALMGSRSGCRRIMREVLDNGLQLDLECYNTTLMAYVRWIHRQKRNNHQDTRPQRIISAEISGLLEEMAKNSIQPNEDTYNYVLSILKDIQDFDGLIQLLESTYGIDISNPDQQPIQFLDFHAQNPEIIPPKVSPSVLRSIIDAVGNHSNLSTLISVFEALVNPITKDGIQTYVWKVTPEEASTSQVSIKGKNLSVSVLDRLLYHITQKGPSFLVKHYLQYAMLAYNEEKANNMAYRNSILDNASLDSLKHAHMRIPRIFFSAQLLTSIRIGVLDHHGIKIGVIRYLIDKLPMIIQSQEEEYQELANWTKEYESKVNELLTNEEATKMDNETFDNLLSKFETDIKLLNERASTLKLHNRFLRVAGNTWMPKVWEQVASRRRQSREKVRLQAEKEEREEKAKTLQDDYFVAASAPVS</sequence>
<evidence type="ECO:0000256" key="1">
    <source>
        <dbReference type="SAM" id="Coils"/>
    </source>
</evidence>
<dbReference type="AlphaFoldDB" id="A0A4T0MCH1"/>
<dbReference type="Pfam" id="PF13812">
    <property type="entry name" value="PPR_3"/>
    <property type="match status" value="1"/>
</dbReference>
<organism evidence="2 3">
    <name type="scientific">Wallemia mellicola</name>
    <dbReference type="NCBI Taxonomy" id="1708541"/>
    <lineage>
        <taxon>Eukaryota</taxon>
        <taxon>Fungi</taxon>
        <taxon>Dikarya</taxon>
        <taxon>Basidiomycota</taxon>
        <taxon>Wallemiomycotina</taxon>
        <taxon>Wallemiomycetes</taxon>
        <taxon>Wallemiales</taxon>
        <taxon>Wallemiaceae</taxon>
        <taxon>Wallemia</taxon>
    </lineage>
</organism>
<name>A0A4T0MCH1_9BASI</name>
<gene>
    <name evidence="2" type="ORF">E3Q22_02271</name>
</gene>
<dbReference type="Gene3D" id="1.25.40.10">
    <property type="entry name" value="Tetratricopeptide repeat domain"/>
    <property type="match status" value="1"/>
</dbReference>
<evidence type="ECO:0008006" key="4">
    <source>
        <dbReference type="Google" id="ProtNLM"/>
    </source>
</evidence>
<dbReference type="InterPro" id="IPR011990">
    <property type="entry name" value="TPR-like_helical_dom_sf"/>
</dbReference>
<keyword evidence="1" id="KW-0175">Coiled coil</keyword>
<protein>
    <recommendedName>
        <fullName evidence="4">ATPase expression protein 2, mitochondrial</fullName>
    </recommendedName>
</protein>
<dbReference type="EMBL" id="SPRC01000020">
    <property type="protein sequence ID" value="TIB79946.1"/>
    <property type="molecule type" value="Genomic_DNA"/>
</dbReference>
<evidence type="ECO:0000313" key="2">
    <source>
        <dbReference type="EMBL" id="TIB79946.1"/>
    </source>
</evidence>
<dbReference type="InterPro" id="IPR002885">
    <property type="entry name" value="PPR_rpt"/>
</dbReference>
<comment type="caution">
    <text evidence="2">The sequence shown here is derived from an EMBL/GenBank/DDBJ whole genome shotgun (WGS) entry which is preliminary data.</text>
</comment>
<feature type="coiled-coil region" evidence="1">
    <location>
        <begin position="508"/>
        <end position="535"/>
    </location>
</feature>
<evidence type="ECO:0000313" key="3">
    <source>
        <dbReference type="Proteomes" id="UP000310685"/>
    </source>
</evidence>
<dbReference type="Proteomes" id="UP000310685">
    <property type="component" value="Unassembled WGS sequence"/>
</dbReference>
<proteinExistence type="predicted"/>
<reference evidence="2 3" key="1">
    <citation type="submission" date="2019-03" db="EMBL/GenBank/DDBJ databases">
        <title>Sequencing 25 genomes of Wallemia mellicola.</title>
        <authorList>
            <person name="Gostincar C."/>
        </authorList>
    </citation>
    <scope>NUCLEOTIDE SEQUENCE [LARGE SCALE GENOMIC DNA]</scope>
    <source>
        <strain evidence="2 3">EXF-6152</strain>
    </source>
</reference>